<feature type="region of interest" description="Disordered" evidence="1">
    <location>
        <begin position="141"/>
        <end position="161"/>
    </location>
</feature>
<proteinExistence type="predicted"/>
<dbReference type="EMBL" id="CM000128">
    <property type="protein sequence ID" value="EEC74890.1"/>
    <property type="molecule type" value="Genomic_DNA"/>
</dbReference>
<evidence type="ECO:0000313" key="3">
    <source>
        <dbReference type="Proteomes" id="UP000007015"/>
    </source>
</evidence>
<sequence length="514" mass="56097">MAQVEDDGARSFNLHVRIERPKYERPIYEGSKIRVSSDVWPSRCVLHAYVGGEHLGWCRLPEGRDHPLRVEGWSAAFELPLQREQWGRLSVDLEVERRDVYYDEDDGVVRVFHREDPQTSSRTAVIGRARVALVDALLRDGDEDEDEDEDRGRKRREKDGLPALVKGTREVGEWVKLQGWRFPARGPPANVVRGRLAVHMSLEARGGRGAFVFVSKSGNYTVDSCVALPWGCTGGDEPGRPSLPPPPSRHRPSAKPASRKDGGGGASHRPRFRRAGERPRRGGGDRQFWAAPAGSGGVAAAKAVVVEGGGDGVGRGREGDGGGPCAATARCSAATVAVSPRSVPLGRIWRVARSGGRLVTACDGGGSGSRGSWRRRRRLMMPVEDLAAARRRATAKWPLAVAAVRRGDGWHRWQRRRRPTCGGRDCGDGGDVGGSGSLAEASGGGEGVGCEVRMTTARWLGVQQQRLRWWWPRLWSPEAWRPRTASRGCGRRLHLAGAASFGGGVGDRLWRREA</sequence>
<evidence type="ECO:0000313" key="2">
    <source>
        <dbReference type="EMBL" id="EEC74890.1"/>
    </source>
</evidence>
<dbReference type="Proteomes" id="UP000007015">
    <property type="component" value="Chromosome 3"/>
</dbReference>
<gene>
    <name evidence="2" type="ORF">OsI_10805</name>
</gene>
<keyword evidence="3" id="KW-1185">Reference proteome</keyword>
<feature type="compositionally biased region" description="Basic and acidic residues" evidence="1">
    <location>
        <begin position="274"/>
        <end position="284"/>
    </location>
</feature>
<protein>
    <submittedName>
        <fullName evidence="2">Uncharacterized protein</fullName>
    </submittedName>
</protein>
<dbReference type="Gramene" id="BGIOSGA012254-TA">
    <property type="protein sequence ID" value="BGIOSGA012254-PA"/>
    <property type="gene ID" value="BGIOSGA012254"/>
</dbReference>
<evidence type="ECO:0000256" key="1">
    <source>
        <dbReference type="SAM" id="MobiDB-lite"/>
    </source>
</evidence>
<name>B8AKA9_ORYSI</name>
<reference evidence="2 3" key="1">
    <citation type="journal article" date="2005" name="PLoS Biol.">
        <title>The genomes of Oryza sativa: a history of duplications.</title>
        <authorList>
            <person name="Yu J."/>
            <person name="Wang J."/>
            <person name="Lin W."/>
            <person name="Li S."/>
            <person name="Li H."/>
            <person name="Zhou J."/>
            <person name="Ni P."/>
            <person name="Dong W."/>
            <person name="Hu S."/>
            <person name="Zeng C."/>
            <person name="Zhang J."/>
            <person name="Zhang Y."/>
            <person name="Li R."/>
            <person name="Xu Z."/>
            <person name="Li S."/>
            <person name="Li X."/>
            <person name="Zheng H."/>
            <person name="Cong L."/>
            <person name="Lin L."/>
            <person name="Yin J."/>
            <person name="Geng J."/>
            <person name="Li G."/>
            <person name="Shi J."/>
            <person name="Liu J."/>
            <person name="Lv H."/>
            <person name="Li J."/>
            <person name="Wang J."/>
            <person name="Deng Y."/>
            <person name="Ran L."/>
            <person name="Shi X."/>
            <person name="Wang X."/>
            <person name="Wu Q."/>
            <person name="Li C."/>
            <person name="Ren X."/>
            <person name="Wang J."/>
            <person name="Wang X."/>
            <person name="Li D."/>
            <person name="Liu D."/>
            <person name="Zhang X."/>
            <person name="Ji Z."/>
            <person name="Zhao W."/>
            <person name="Sun Y."/>
            <person name="Zhang Z."/>
            <person name="Bao J."/>
            <person name="Han Y."/>
            <person name="Dong L."/>
            <person name="Ji J."/>
            <person name="Chen P."/>
            <person name="Wu S."/>
            <person name="Liu J."/>
            <person name="Xiao Y."/>
            <person name="Bu D."/>
            <person name="Tan J."/>
            <person name="Yang L."/>
            <person name="Ye C."/>
            <person name="Zhang J."/>
            <person name="Xu J."/>
            <person name="Zhou Y."/>
            <person name="Yu Y."/>
            <person name="Zhang B."/>
            <person name="Zhuang S."/>
            <person name="Wei H."/>
            <person name="Liu B."/>
            <person name="Lei M."/>
            <person name="Yu H."/>
            <person name="Li Y."/>
            <person name="Xu H."/>
            <person name="Wei S."/>
            <person name="He X."/>
            <person name="Fang L."/>
            <person name="Zhang Z."/>
            <person name="Zhang Y."/>
            <person name="Huang X."/>
            <person name="Su Z."/>
            <person name="Tong W."/>
            <person name="Li J."/>
            <person name="Tong Z."/>
            <person name="Li S."/>
            <person name="Ye J."/>
            <person name="Wang L."/>
            <person name="Fang L."/>
            <person name="Lei T."/>
            <person name="Chen C."/>
            <person name="Chen H."/>
            <person name="Xu Z."/>
            <person name="Li H."/>
            <person name="Huang H."/>
            <person name="Zhang F."/>
            <person name="Xu H."/>
            <person name="Li N."/>
            <person name="Zhao C."/>
            <person name="Li S."/>
            <person name="Dong L."/>
            <person name="Huang Y."/>
            <person name="Li L."/>
            <person name="Xi Y."/>
            <person name="Qi Q."/>
            <person name="Li W."/>
            <person name="Zhang B."/>
            <person name="Hu W."/>
            <person name="Zhang Y."/>
            <person name="Tian X."/>
            <person name="Jiao Y."/>
            <person name="Liang X."/>
            <person name="Jin J."/>
            <person name="Gao L."/>
            <person name="Zheng W."/>
            <person name="Hao B."/>
            <person name="Liu S."/>
            <person name="Wang W."/>
            <person name="Yuan L."/>
            <person name="Cao M."/>
            <person name="McDermott J."/>
            <person name="Samudrala R."/>
            <person name="Wang J."/>
            <person name="Wong G.K."/>
            <person name="Yang H."/>
        </authorList>
    </citation>
    <scope>NUCLEOTIDE SEQUENCE [LARGE SCALE GENOMIC DNA]</scope>
    <source>
        <strain evidence="3">cv. 93-11</strain>
    </source>
</reference>
<dbReference type="HOGENOM" id="CLU_040602_0_0_1"/>
<feature type="region of interest" description="Disordered" evidence="1">
    <location>
        <begin position="236"/>
        <end position="292"/>
    </location>
</feature>
<dbReference type="OMA" id="CVALPWG"/>
<organism evidence="2 3">
    <name type="scientific">Oryza sativa subsp. indica</name>
    <name type="common">Rice</name>
    <dbReference type="NCBI Taxonomy" id="39946"/>
    <lineage>
        <taxon>Eukaryota</taxon>
        <taxon>Viridiplantae</taxon>
        <taxon>Streptophyta</taxon>
        <taxon>Embryophyta</taxon>
        <taxon>Tracheophyta</taxon>
        <taxon>Spermatophyta</taxon>
        <taxon>Magnoliopsida</taxon>
        <taxon>Liliopsida</taxon>
        <taxon>Poales</taxon>
        <taxon>Poaceae</taxon>
        <taxon>BOP clade</taxon>
        <taxon>Oryzoideae</taxon>
        <taxon>Oryzeae</taxon>
        <taxon>Oryzinae</taxon>
        <taxon>Oryza</taxon>
        <taxon>Oryza sativa</taxon>
    </lineage>
</organism>
<accession>B8AKA9</accession>
<dbReference type="AlphaFoldDB" id="B8AKA9"/>